<dbReference type="SUPFAM" id="SSF53448">
    <property type="entry name" value="Nucleotide-diphospho-sugar transferases"/>
    <property type="match status" value="1"/>
</dbReference>
<comment type="pathway">
    <text evidence="7">Carotenoid biosynthesis; staphyloxanthin biosynthesis; staphyloxanthin from farnesyl diphosphate: step 4/5.</text>
</comment>
<dbReference type="GO" id="GO:0005886">
    <property type="term" value="C:plasma membrane"/>
    <property type="evidence" value="ECO:0007669"/>
    <property type="project" value="UniProtKB-SubCell"/>
</dbReference>
<sequence length="264" mass="28459">MCVAVVIPVLDDADMLRACLAALARQTRPPDRIVVVDNGSVDESAAVARAAGAVVVHEPRRGILPATVRGFDALDDPRGSPLPGVDVLARIDADSRPDPDWLARVATAFADDPELVGLTGPGRFYGGRRIARVLGERLYLGGYFWSMGLLLGHPPLFGSNSAVRAAAWPLLRPGLHLDITGVHDDLDISFRIRPGMRIRFDPTLAMPISARPFASVRGLARRVGWGFGTIWVNVRGGRVLRRRAAIVAARNRTCADRGPRSTSP</sequence>
<evidence type="ECO:0000256" key="3">
    <source>
        <dbReference type="ARBA" id="ARBA00022676"/>
    </source>
</evidence>
<dbReference type="GO" id="GO:0016757">
    <property type="term" value="F:glycosyltransferase activity"/>
    <property type="evidence" value="ECO:0007669"/>
    <property type="project" value="UniProtKB-KW"/>
</dbReference>
<comment type="subcellular location">
    <subcellularLocation>
        <location evidence="1">Cell membrane</location>
    </subcellularLocation>
</comment>
<dbReference type="InterPro" id="IPR029044">
    <property type="entry name" value="Nucleotide-diphossugar_trans"/>
</dbReference>
<evidence type="ECO:0000313" key="12">
    <source>
        <dbReference type="Proteomes" id="UP000663792"/>
    </source>
</evidence>
<dbReference type="Proteomes" id="UP000663792">
    <property type="component" value="Unassembled WGS sequence"/>
</dbReference>
<evidence type="ECO:0000256" key="5">
    <source>
        <dbReference type="ARBA" id="ARBA00023136"/>
    </source>
</evidence>
<dbReference type="EMBL" id="JAERWK010000015">
    <property type="protein sequence ID" value="MBM9467907.1"/>
    <property type="molecule type" value="Genomic_DNA"/>
</dbReference>
<protein>
    <recommendedName>
        <fullName evidence="9">4,4'-diaponeurosporenoate glycosyltransferase</fullName>
    </recommendedName>
</protein>
<reference evidence="11" key="1">
    <citation type="submission" date="2021-01" db="EMBL/GenBank/DDBJ databases">
        <title>YIM 132084 draft genome.</title>
        <authorList>
            <person name="An D."/>
        </authorList>
    </citation>
    <scope>NUCLEOTIDE SEQUENCE</scope>
    <source>
        <strain evidence="11">YIM 132084</strain>
    </source>
</reference>
<name>A0A939C2A2_9ACTN</name>
<dbReference type="CDD" id="cd00761">
    <property type="entry name" value="Glyco_tranf_GTA_type"/>
    <property type="match status" value="1"/>
</dbReference>
<dbReference type="AlphaFoldDB" id="A0A939C2A2"/>
<dbReference type="InterPro" id="IPR001173">
    <property type="entry name" value="Glyco_trans_2-like"/>
</dbReference>
<keyword evidence="3" id="KW-0328">Glycosyltransferase</keyword>
<keyword evidence="5" id="KW-0472">Membrane</keyword>
<evidence type="ECO:0000313" key="11">
    <source>
        <dbReference type="EMBL" id="MBM9467907.1"/>
    </source>
</evidence>
<comment type="similarity">
    <text evidence="8">Belongs to the glycosyltransferase 2 family. CrtQ subfamily.</text>
</comment>
<keyword evidence="12" id="KW-1185">Reference proteome</keyword>
<dbReference type="PANTHER" id="PTHR43646">
    <property type="entry name" value="GLYCOSYLTRANSFERASE"/>
    <property type="match status" value="1"/>
</dbReference>
<evidence type="ECO:0000256" key="1">
    <source>
        <dbReference type="ARBA" id="ARBA00004236"/>
    </source>
</evidence>
<gene>
    <name evidence="11" type="ORF">JL106_11495</name>
</gene>
<accession>A0A939C2A2</accession>
<dbReference type="PANTHER" id="PTHR43646:SF2">
    <property type="entry name" value="GLYCOSYLTRANSFERASE 2-LIKE DOMAIN-CONTAINING PROTEIN"/>
    <property type="match status" value="1"/>
</dbReference>
<keyword evidence="4" id="KW-0808">Transferase</keyword>
<proteinExistence type="inferred from homology"/>
<evidence type="ECO:0000256" key="7">
    <source>
        <dbReference type="ARBA" id="ARBA00037904"/>
    </source>
</evidence>
<comment type="function">
    <text evidence="6">Catalyzes the glycosylation of 4,4'-diaponeurosporenoate, i.e. the esterification of glucose at the C1'' position with the carboxyl group of 4,4'-diaponeurosporenic acid, to form glycosyl-4,4'-diaponeurosporenoate. This is a step in the biosynthesis of staphyloxanthin, an orange pigment present in most staphylococci strains.</text>
</comment>
<dbReference type="RefSeq" id="WP_205260868.1">
    <property type="nucleotide sequence ID" value="NZ_JAERWK010000015.1"/>
</dbReference>
<dbReference type="Pfam" id="PF00535">
    <property type="entry name" value="Glycos_transf_2"/>
    <property type="match status" value="1"/>
</dbReference>
<dbReference type="Gene3D" id="3.90.550.10">
    <property type="entry name" value="Spore Coat Polysaccharide Biosynthesis Protein SpsA, Chain A"/>
    <property type="match status" value="1"/>
</dbReference>
<comment type="caution">
    <text evidence="11">The sequence shown here is derived from an EMBL/GenBank/DDBJ whole genome shotgun (WGS) entry which is preliminary data.</text>
</comment>
<feature type="domain" description="Glycosyltransferase 2-like" evidence="10">
    <location>
        <begin position="5"/>
        <end position="135"/>
    </location>
</feature>
<organism evidence="11 12">
    <name type="scientific">Nakamurella leprariae</name>
    <dbReference type="NCBI Taxonomy" id="2803911"/>
    <lineage>
        <taxon>Bacteria</taxon>
        <taxon>Bacillati</taxon>
        <taxon>Actinomycetota</taxon>
        <taxon>Actinomycetes</taxon>
        <taxon>Nakamurellales</taxon>
        <taxon>Nakamurellaceae</taxon>
        <taxon>Nakamurella</taxon>
    </lineage>
</organism>
<keyword evidence="2" id="KW-1003">Cell membrane</keyword>
<evidence type="ECO:0000256" key="4">
    <source>
        <dbReference type="ARBA" id="ARBA00022679"/>
    </source>
</evidence>
<evidence type="ECO:0000256" key="8">
    <source>
        <dbReference type="ARBA" id="ARBA00038120"/>
    </source>
</evidence>
<evidence type="ECO:0000256" key="6">
    <source>
        <dbReference type="ARBA" id="ARBA00037281"/>
    </source>
</evidence>
<evidence type="ECO:0000256" key="2">
    <source>
        <dbReference type="ARBA" id="ARBA00022475"/>
    </source>
</evidence>
<evidence type="ECO:0000259" key="10">
    <source>
        <dbReference type="Pfam" id="PF00535"/>
    </source>
</evidence>
<evidence type="ECO:0000256" key="9">
    <source>
        <dbReference type="ARBA" id="ARBA00040345"/>
    </source>
</evidence>